<dbReference type="Gene3D" id="6.10.140.790">
    <property type="match status" value="1"/>
</dbReference>
<dbReference type="Proteomes" id="UP000001294">
    <property type="component" value="Unassembled WGS sequence"/>
</dbReference>
<organism evidence="2 3">
    <name type="scientific">Talaromyces marneffei (strain ATCC 18224 / CBS 334.59 / QM 7333)</name>
    <name type="common">Penicillium marneffei</name>
    <dbReference type="NCBI Taxonomy" id="441960"/>
    <lineage>
        <taxon>Eukaryota</taxon>
        <taxon>Fungi</taxon>
        <taxon>Dikarya</taxon>
        <taxon>Ascomycota</taxon>
        <taxon>Pezizomycotina</taxon>
        <taxon>Eurotiomycetes</taxon>
        <taxon>Eurotiomycetidae</taxon>
        <taxon>Eurotiales</taxon>
        <taxon>Trichocomaceae</taxon>
        <taxon>Talaromyces</taxon>
        <taxon>Talaromyces sect. Talaromyces</taxon>
    </lineage>
</organism>
<gene>
    <name evidence="2" type="ORF">PMAA_008570</name>
</gene>
<dbReference type="PhylomeDB" id="B6QW52"/>
<dbReference type="PANTHER" id="PTHR38123">
    <property type="entry name" value="CELL WALL SERINE-THREONINE-RICH GALACTOMANNOPROTEIN MP1 (AFU_ORTHOLOGUE AFUA_4G03240)"/>
    <property type="match status" value="1"/>
</dbReference>
<keyword evidence="1" id="KW-0732">Signal</keyword>
<reference evidence="3" key="1">
    <citation type="journal article" date="2015" name="Genome Announc.">
        <title>Genome sequence of the AIDS-associated pathogen Penicillium marneffei (ATCC18224) and its near taxonomic relative Talaromyces stipitatus (ATCC10500).</title>
        <authorList>
            <person name="Nierman W.C."/>
            <person name="Fedorova-Abrams N.D."/>
            <person name="Andrianopoulos A."/>
        </authorList>
    </citation>
    <scope>NUCLEOTIDE SEQUENCE [LARGE SCALE GENOMIC DNA]</scope>
    <source>
        <strain evidence="3">ATCC 18224 / CBS 334.59 / QM 7333</strain>
    </source>
</reference>
<protein>
    <submittedName>
        <fullName evidence="2">Uncharacterized protein</fullName>
    </submittedName>
</protein>
<dbReference type="PANTHER" id="PTHR38123:SF6">
    <property type="entry name" value="CELL WALL SERINE-THREONINE-RICH GALACTOMANNOPROTEIN MP1 (AFU_ORTHOLOGUE AFUA_4G03240)"/>
    <property type="match status" value="1"/>
</dbReference>
<feature type="chain" id="PRO_5002846039" evidence="1">
    <location>
        <begin position="19"/>
        <end position="210"/>
    </location>
</feature>
<dbReference type="InterPro" id="IPR021054">
    <property type="entry name" value="Cell_wall_mannoprotein_1"/>
</dbReference>
<feature type="signal peptide" evidence="1">
    <location>
        <begin position="1"/>
        <end position="18"/>
    </location>
</feature>
<evidence type="ECO:0000256" key="1">
    <source>
        <dbReference type="SAM" id="SignalP"/>
    </source>
</evidence>
<sequence>MKFLPTLIIFGLSAQALGSSYVDYHATKDRRDIHIYELVISGIRDLLDQLNLDIHNYTGGDPSYLLADFERIMHTINQGIPIIRSQPSLDDNETGLFIHYVQIKFEDPIRWAIEALIKKRDSLVTAGFGSPILQSLQRLEVAFEDLRDTVSEQIVRERINFFNAVFNEVVILVLQRGITAFAGPIPTSTGVSTASTTIAPPTFTGATSIN</sequence>
<dbReference type="Pfam" id="PF12296">
    <property type="entry name" value="HsbA"/>
    <property type="match status" value="1"/>
</dbReference>
<keyword evidence="3" id="KW-1185">Reference proteome</keyword>
<dbReference type="Gene3D" id="1.20.1280.140">
    <property type="match status" value="1"/>
</dbReference>
<evidence type="ECO:0000313" key="2">
    <source>
        <dbReference type="EMBL" id="EEA18569.1"/>
    </source>
</evidence>
<proteinExistence type="predicted"/>
<dbReference type="AlphaFoldDB" id="B6QW52"/>
<dbReference type="HOGENOM" id="CLU_082204_0_0_1"/>
<name>B6QW52_TALMQ</name>
<evidence type="ECO:0000313" key="3">
    <source>
        <dbReference type="Proteomes" id="UP000001294"/>
    </source>
</evidence>
<dbReference type="EMBL" id="DS995906">
    <property type="protein sequence ID" value="EEA18569.1"/>
    <property type="molecule type" value="Genomic_DNA"/>
</dbReference>
<dbReference type="GO" id="GO:0005576">
    <property type="term" value="C:extracellular region"/>
    <property type="evidence" value="ECO:0007669"/>
    <property type="project" value="TreeGrafter"/>
</dbReference>
<accession>B6QW52</accession>
<dbReference type="VEuPathDB" id="FungiDB:PMAA_008570"/>